<dbReference type="AlphaFoldDB" id="A0A656HFR3"/>
<accession>A0A656HFR3</accession>
<protein>
    <submittedName>
        <fullName evidence="2">Uncharacterized protein</fullName>
    </submittedName>
</protein>
<evidence type="ECO:0000256" key="1">
    <source>
        <dbReference type="SAM" id="MobiDB-lite"/>
    </source>
</evidence>
<keyword evidence="3" id="KW-1185">Reference proteome</keyword>
<proteinExistence type="predicted"/>
<feature type="compositionally biased region" description="Polar residues" evidence="1">
    <location>
        <begin position="90"/>
        <end position="100"/>
    </location>
</feature>
<name>A0A656HFR3_THINJ</name>
<feature type="region of interest" description="Disordered" evidence="1">
    <location>
        <begin position="69"/>
        <end position="100"/>
    </location>
</feature>
<evidence type="ECO:0000313" key="3">
    <source>
        <dbReference type="Proteomes" id="UP000005317"/>
    </source>
</evidence>
<sequence>MRRERSMSGKPMILAQRIARHPALQERIEAILNIVESRGDDLKLADEAERQIIETLRQLGHDALSGWAEQRAETAVEQGRQEPGWRPMGQKNSTGKAPTG</sequence>
<gene>
    <name evidence="2" type="ORF">Thini_1636</name>
</gene>
<dbReference type="Proteomes" id="UP000005317">
    <property type="component" value="Unassembled WGS sequence"/>
</dbReference>
<dbReference type="EMBL" id="JH651384">
    <property type="protein sequence ID" value="EIJ34230.1"/>
    <property type="molecule type" value="Genomic_DNA"/>
</dbReference>
<reference evidence="3" key="1">
    <citation type="journal article" date="2011" name="Stand. Genomic Sci.">
        <title>Genome sequence of the filamentous, gliding Thiothrix nivea neotype strain (JP2(T)).</title>
        <authorList>
            <person name="Lapidus A."/>
            <person name="Nolan M."/>
            <person name="Lucas S."/>
            <person name="Glavina Del Rio T."/>
            <person name="Tice H."/>
            <person name="Cheng J.F."/>
            <person name="Tapia R."/>
            <person name="Han C."/>
            <person name="Goodwin L."/>
            <person name="Pitluck S."/>
            <person name="Liolios K."/>
            <person name="Pagani I."/>
            <person name="Ivanova N."/>
            <person name="Huntemann M."/>
            <person name="Mavromatis K."/>
            <person name="Mikhailova N."/>
            <person name="Pati A."/>
            <person name="Chen A."/>
            <person name="Palaniappan K."/>
            <person name="Land M."/>
            <person name="Brambilla E.M."/>
            <person name="Rohde M."/>
            <person name="Abt B."/>
            <person name="Verbarg S."/>
            <person name="Goker M."/>
            <person name="Bristow J."/>
            <person name="Eisen J.A."/>
            <person name="Markowitz V."/>
            <person name="Hugenholtz P."/>
            <person name="Kyrpides N.C."/>
            <person name="Klenk H.P."/>
            <person name="Woyke T."/>
        </authorList>
    </citation>
    <scope>NUCLEOTIDE SEQUENCE [LARGE SCALE GENOMIC DNA]</scope>
    <source>
        <strain evidence="3">ATCC 35100 / DSM 5205 / JP2</strain>
    </source>
</reference>
<organism evidence="2 3">
    <name type="scientific">Thiothrix nivea (strain ATCC 35100 / DSM 5205 / JP2)</name>
    <dbReference type="NCBI Taxonomy" id="870187"/>
    <lineage>
        <taxon>Bacteria</taxon>
        <taxon>Pseudomonadati</taxon>
        <taxon>Pseudomonadota</taxon>
        <taxon>Gammaproteobacteria</taxon>
        <taxon>Thiotrichales</taxon>
        <taxon>Thiotrichaceae</taxon>
        <taxon>Thiothrix</taxon>
    </lineage>
</organism>
<evidence type="ECO:0000313" key="2">
    <source>
        <dbReference type="EMBL" id="EIJ34230.1"/>
    </source>
</evidence>